<dbReference type="Pfam" id="PF06224">
    <property type="entry name" value="AlkZ-like"/>
    <property type="match status" value="1"/>
</dbReference>
<protein>
    <submittedName>
        <fullName evidence="1">DNA glycosylase AlkZ-like family protein</fullName>
    </submittedName>
</protein>
<reference evidence="1 2" key="1">
    <citation type="submission" date="2024-08" db="EMBL/GenBank/DDBJ databases">
        <authorList>
            <person name="Lu H."/>
        </authorList>
    </citation>
    <scope>NUCLEOTIDE SEQUENCE [LARGE SCALE GENOMIC DNA]</scope>
    <source>
        <strain evidence="1 2">BYS180W</strain>
    </source>
</reference>
<evidence type="ECO:0000313" key="1">
    <source>
        <dbReference type="EMBL" id="MFG6446759.1"/>
    </source>
</evidence>
<evidence type="ECO:0000313" key="2">
    <source>
        <dbReference type="Proteomes" id="UP001606099"/>
    </source>
</evidence>
<name>A0ABW7FQZ2_9BURK</name>
<sequence length="371" mass="41478">MNSCPCLELETLRRYALARSLFAPTTLPQALARLGFVQADPLRAPARAQDLILYQRVRHYRAGQLEQHYPRLAVAEDFFVNYGFVVPQLQALMHPRQPRKVWSAEHAALAQEVLAHVQHAGSAHPKDVDAALQHGRVSNWFGGSSRLSTELLDALHYRGALRVVRRDAGTRVYAPAPPWPGVAEPQQAMDQLLDAVVALYAPLTRRSLGQLLSHLGGGAPQWEHLRSATLKRALQRLPSAEVAGQQWFWPVGEAPRALARRWRGAQRVRLLAPFDPVVWDRQRFELFWGWAYRFEAYTPAAQRQRGHYALPLLWGEEVIGWGNLRVQDGRLHAQLGYVSGQAPRTPGYAAALQQELAGMAVFLGATSIATC</sequence>
<dbReference type="RefSeq" id="WP_394457862.1">
    <property type="nucleotide sequence ID" value="NZ_JBIGHZ010000001.1"/>
</dbReference>
<gene>
    <name evidence="1" type="ORF">ACG0Z6_00730</name>
</gene>
<dbReference type="PANTHER" id="PTHR30528">
    <property type="entry name" value="CYTOPLASMIC PROTEIN"/>
    <property type="match status" value="1"/>
</dbReference>
<organism evidence="1 2">
    <name type="scientific">Roseateles rivi</name>
    <dbReference type="NCBI Taxonomy" id="3299028"/>
    <lineage>
        <taxon>Bacteria</taxon>
        <taxon>Pseudomonadati</taxon>
        <taxon>Pseudomonadota</taxon>
        <taxon>Betaproteobacteria</taxon>
        <taxon>Burkholderiales</taxon>
        <taxon>Sphaerotilaceae</taxon>
        <taxon>Roseateles</taxon>
    </lineage>
</organism>
<dbReference type="Proteomes" id="UP001606099">
    <property type="component" value="Unassembled WGS sequence"/>
</dbReference>
<dbReference type="EMBL" id="JBIGHZ010000001">
    <property type="protein sequence ID" value="MFG6446759.1"/>
    <property type="molecule type" value="Genomic_DNA"/>
</dbReference>
<keyword evidence="2" id="KW-1185">Reference proteome</keyword>
<dbReference type="InterPro" id="IPR009351">
    <property type="entry name" value="AlkZ-like"/>
</dbReference>
<proteinExistence type="predicted"/>
<accession>A0ABW7FQZ2</accession>
<comment type="caution">
    <text evidence="1">The sequence shown here is derived from an EMBL/GenBank/DDBJ whole genome shotgun (WGS) entry which is preliminary data.</text>
</comment>
<dbReference type="PANTHER" id="PTHR30528:SF0">
    <property type="entry name" value="CYTOPLASMIC PROTEIN"/>
    <property type="match status" value="1"/>
</dbReference>